<proteinExistence type="predicted"/>
<evidence type="ECO:0000313" key="1">
    <source>
        <dbReference type="EMBL" id="OAD23826.1"/>
    </source>
</evidence>
<dbReference type="Proteomes" id="UP000076962">
    <property type="component" value="Unassembled WGS sequence"/>
</dbReference>
<gene>
    <name evidence="1" type="ORF">THIOM_000332</name>
</gene>
<accession>A0A176S7F2</accession>
<dbReference type="AlphaFoldDB" id="A0A176S7F2"/>
<feature type="non-terminal residue" evidence="1">
    <location>
        <position position="169"/>
    </location>
</feature>
<protein>
    <submittedName>
        <fullName evidence="1">Uncharacterized protein</fullName>
    </submittedName>
</protein>
<dbReference type="EMBL" id="LUTY01000146">
    <property type="protein sequence ID" value="OAD23826.1"/>
    <property type="molecule type" value="Genomic_DNA"/>
</dbReference>
<sequence length="169" mass="18901">MQKGLSALLKVIKMTDPAIISKTITTLEEHFTLSSYEIAGAYQKSYESALKAIIVGLDKPSFFDSKVTEEFAQQIVSNYLQPFAGAALSQFCAETIAKCQALMKYKLFQGDQSKLTEAELVSLITDTDSLSITELVIEQLRRHQGTRPYLNDDRLLAFFRYDDLLGTAI</sequence>
<keyword evidence="2" id="KW-1185">Reference proteome</keyword>
<comment type="caution">
    <text evidence="1">The sequence shown here is derived from an EMBL/GenBank/DDBJ whole genome shotgun (WGS) entry which is preliminary data.</text>
</comment>
<evidence type="ECO:0000313" key="2">
    <source>
        <dbReference type="Proteomes" id="UP000076962"/>
    </source>
</evidence>
<name>A0A176S7F2_9GAMM</name>
<organism evidence="1 2">
    <name type="scientific">Candidatus Thiomargarita nelsonii</name>
    <dbReference type="NCBI Taxonomy" id="1003181"/>
    <lineage>
        <taxon>Bacteria</taxon>
        <taxon>Pseudomonadati</taxon>
        <taxon>Pseudomonadota</taxon>
        <taxon>Gammaproteobacteria</taxon>
        <taxon>Thiotrichales</taxon>
        <taxon>Thiotrichaceae</taxon>
        <taxon>Thiomargarita</taxon>
    </lineage>
</organism>
<reference evidence="1 2" key="1">
    <citation type="submission" date="2016-05" db="EMBL/GenBank/DDBJ databases">
        <title>Single-cell genome of chain-forming Candidatus Thiomargarita nelsonii and comparison to other large sulfur-oxidizing bacteria.</title>
        <authorList>
            <person name="Winkel M."/>
            <person name="Salman V."/>
            <person name="Woyke T."/>
            <person name="Schulz-Vogt H."/>
            <person name="Richter M."/>
            <person name="Flood B."/>
            <person name="Bailey J."/>
            <person name="Amann R."/>
            <person name="Mussmann M."/>
        </authorList>
    </citation>
    <scope>NUCLEOTIDE SEQUENCE [LARGE SCALE GENOMIC DNA]</scope>
    <source>
        <strain evidence="1 2">THI036</strain>
    </source>
</reference>